<dbReference type="GeneID" id="109465352"/>
<dbReference type="AlphaFoldDB" id="A0A6P4Y6X8"/>
<dbReference type="PANTHER" id="PTHR20855:SF15">
    <property type="entry name" value="PROGESTIN AND ADIPOQ RECEPTOR FAMILY MEMBER 3"/>
    <property type="match status" value="1"/>
</dbReference>
<feature type="transmembrane region" description="Helical" evidence="8">
    <location>
        <begin position="276"/>
        <end position="296"/>
    </location>
</feature>
<dbReference type="RefSeq" id="XP_019618124.1">
    <property type="nucleotide sequence ID" value="XM_019762565.1"/>
</dbReference>
<protein>
    <submittedName>
        <fullName evidence="10">Progestin and adipoQ receptor family member 3-like</fullName>
    </submittedName>
</protein>
<feature type="transmembrane region" description="Helical" evidence="8">
    <location>
        <begin position="210"/>
        <end position="231"/>
    </location>
</feature>
<evidence type="ECO:0000256" key="2">
    <source>
        <dbReference type="ARBA" id="ARBA00007018"/>
    </source>
</evidence>
<proteinExistence type="inferred from homology"/>
<feature type="binding site" evidence="6">
    <location>
        <position position="163"/>
    </location>
    <ligand>
        <name>Zn(2+)</name>
        <dbReference type="ChEBI" id="CHEBI:29105"/>
    </ligand>
</feature>
<evidence type="ECO:0000256" key="6">
    <source>
        <dbReference type="PIRSR" id="PIRSR604254-1"/>
    </source>
</evidence>
<feature type="transmembrane region" description="Helical" evidence="8">
    <location>
        <begin position="178"/>
        <end position="198"/>
    </location>
</feature>
<keyword evidence="9" id="KW-1185">Reference proteome</keyword>
<keyword evidence="4 8" id="KW-1133">Transmembrane helix</keyword>
<name>A0A6P4Y6X8_BRABE</name>
<comment type="similarity">
    <text evidence="2">Belongs to the ADIPOR family.</text>
</comment>
<evidence type="ECO:0000256" key="4">
    <source>
        <dbReference type="ARBA" id="ARBA00022989"/>
    </source>
</evidence>
<dbReference type="PANTHER" id="PTHR20855">
    <property type="entry name" value="ADIPOR/PROGESTIN RECEPTOR-RELATED"/>
    <property type="match status" value="1"/>
</dbReference>
<feature type="binding site" evidence="6">
    <location>
        <position position="314"/>
    </location>
    <ligand>
        <name>Zn(2+)</name>
        <dbReference type="ChEBI" id="CHEBI:29105"/>
    </ligand>
</feature>
<dbReference type="OrthoDB" id="529367at2759"/>
<feature type="compositionally biased region" description="Polar residues" evidence="7">
    <location>
        <begin position="40"/>
        <end position="49"/>
    </location>
</feature>
<dbReference type="GO" id="GO:0046872">
    <property type="term" value="F:metal ion binding"/>
    <property type="evidence" value="ECO:0007669"/>
    <property type="project" value="UniProtKB-KW"/>
</dbReference>
<dbReference type="GO" id="GO:0016020">
    <property type="term" value="C:membrane"/>
    <property type="evidence" value="ECO:0007669"/>
    <property type="project" value="UniProtKB-SubCell"/>
</dbReference>
<evidence type="ECO:0000313" key="10">
    <source>
        <dbReference type="RefSeq" id="XP_019618124.1"/>
    </source>
</evidence>
<dbReference type="Proteomes" id="UP000515135">
    <property type="component" value="Unplaced"/>
</dbReference>
<evidence type="ECO:0000256" key="7">
    <source>
        <dbReference type="SAM" id="MobiDB-lite"/>
    </source>
</evidence>
<accession>A0A6P4Y6X8</accession>
<reference evidence="10" key="1">
    <citation type="submission" date="2025-08" db="UniProtKB">
        <authorList>
            <consortium name="RefSeq"/>
        </authorList>
    </citation>
    <scope>IDENTIFICATION</scope>
    <source>
        <tissue evidence="10">Gonad</tissue>
    </source>
</reference>
<organism evidence="9 10">
    <name type="scientific">Branchiostoma belcheri</name>
    <name type="common">Amphioxus</name>
    <dbReference type="NCBI Taxonomy" id="7741"/>
    <lineage>
        <taxon>Eukaryota</taxon>
        <taxon>Metazoa</taxon>
        <taxon>Chordata</taxon>
        <taxon>Cephalochordata</taxon>
        <taxon>Leptocardii</taxon>
        <taxon>Amphioxiformes</taxon>
        <taxon>Branchiostomatidae</taxon>
        <taxon>Branchiostoma</taxon>
    </lineage>
</organism>
<keyword evidence="5 8" id="KW-0472">Membrane</keyword>
<dbReference type="InterPro" id="IPR004254">
    <property type="entry name" value="AdipoR/HlyIII-related"/>
</dbReference>
<feature type="transmembrane region" description="Helical" evidence="8">
    <location>
        <begin position="243"/>
        <end position="264"/>
    </location>
</feature>
<feature type="transmembrane region" description="Helical" evidence="8">
    <location>
        <begin position="146"/>
        <end position="166"/>
    </location>
</feature>
<evidence type="ECO:0000313" key="9">
    <source>
        <dbReference type="Proteomes" id="UP000515135"/>
    </source>
</evidence>
<keyword evidence="3 8" id="KW-0812">Transmembrane</keyword>
<sequence>MDGWARDGVPDGAATARKRGAGRDGVQPLPPSNGPRYGSTAANGQSTWNRGDDYGGIRGRVSALPVRGGLLTADDLSPTLRDEVQRAYIYYGYRVNLTTWECIKGLFVLSNETVNIWSHLIPTVYFVVLLAKEGSQEEGYARNVRLAQEICAIIGLFGSTLCHLMWGHKCDKVRRGFLATDVVTFCVAVMGSYIVFLHYGFYCFPGWRNFYLSIFAVFLSANVISIYRCAFEPESDKKREERLVQAACVGSFPFISIFHLFLVLCPDWYTLHMTTLLRILVHAYLAGVVAMAFYGLHIPERFFPGKLWFAGYSHHWWHLVATLYQLGWYYACWELDDVIKRQPPCLES</sequence>
<dbReference type="KEGG" id="bbel:109465352"/>
<feature type="binding site" evidence="6">
    <location>
        <position position="318"/>
    </location>
    <ligand>
        <name>Zn(2+)</name>
        <dbReference type="ChEBI" id="CHEBI:29105"/>
    </ligand>
</feature>
<evidence type="ECO:0000256" key="8">
    <source>
        <dbReference type="SAM" id="Phobius"/>
    </source>
</evidence>
<gene>
    <name evidence="10" type="primary">LOC109465352</name>
</gene>
<feature type="region of interest" description="Disordered" evidence="7">
    <location>
        <begin position="1"/>
        <end position="53"/>
    </location>
</feature>
<keyword evidence="6" id="KW-0862">Zinc</keyword>
<dbReference type="Pfam" id="PF03006">
    <property type="entry name" value="HlyIII"/>
    <property type="match status" value="1"/>
</dbReference>
<keyword evidence="6" id="KW-0479">Metal-binding</keyword>
<comment type="subcellular location">
    <subcellularLocation>
        <location evidence="1">Membrane</location>
        <topology evidence="1">Multi-pass membrane protein</topology>
    </subcellularLocation>
</comment>
<evidence type="ECO:0000256" key="3">
    <source>
        <dbReference type="ARBA" id="ARBA00022692"/>
    </source>
</evidence>
<evidence type="ECO:0000256" key="1">
    <source>
        <dbReference type="ARBA" id="ARBA00004141"/>
    </source>
</evidence>
<dbReference type="GO" id="GO:0038023">
    <property type="term" value="F:signaling receptor activity"/>
    <property type="evidence" value="ECO:0007669"/>
    <property type="project" value="TreeGrafter"/>
</dbReference>
<evidence type="ECO:0000256" key="5">
    <source>
        <dbReference type="ARBA" id="ARBA00023136"/>
    </source>
</evidence>